<evidence type="ECO:0000313" key="6">
    <source>
        <dbReference type="Proteomes" id="UP000622890"/>
    </source>
</evidence>
<name>A0A934SXL1_9BURK</name>
<dbReference type="GO" id="GO:0006631">
    <property type="term" value="P:fatty acid metabolic process"/>
    <property type="evidence" value="ECO:0007669"/>
    <property type="project" value="TreeGrafter"/>
</dbReference>
<gene>
    <name evidence="5" type="ORF">JJB74_29190</name>
</gene>
<accession>A0A934SXL1</accession>
<comment type="caution">
    <text evidence="5">The sequence shown here is derived from an EMBL/GenBank/DDBJ whole genome shotgun (WGS) entry which is preliminary data.</text>
</comment>
<dbReference type="AlphaFoldDB" id="A0A934SXL1"/>
<dbReference type="InterPro" id="IPR025110">
    <property type="entry name" value="AMP-bd_C"/>
</dbReference>
<dbReference type="Proteomes" id="UP000622890">
    <property type="component" value="Unassembled WGS sequence"/>
</dbReference>
<reference evidence="5" key="1">
    <citation type="submission" date="2021-01" db="EMBL/GenBank/DDBJ databases">
        <title>Genome sequence of strain Noviherbaspirillum sp. DKR-6.</title>
        <authorList>
            <person name="Chaudhary D.K."/>
        </authorList>
    </citation>
    <scope>NUCLEOTIDE SEQUENCE</scope>
    <source>
        <strain evidence="5">DKR-6</strain>
    </source>
</reference>
<organism evidence="5 6">
    <name type="scientific">Noviherbaspirillum pedocola</name>
    <dbReference type="NCBI Taxonomy" id="2801341"/>
    <lineage>
        <taxon>Bacteria</taxon>
        <taxon>Pseudomonadati</taxon>
        <taxon>Pseudomonadota</taxon>
        <taxon>Betaproteobacteria</taxon>
        <taxon>Burkholderiales</taxon>
        <taxon>Oxalobacteraceae</taxon>
        <taxon>Noviherbaspirillum</taxon>
    </lineage>
</organism>
<dbReference type="PANTHER" id="PTHR43201:SF32">
    <property type="entry name" value="2-SUCCINYLBENZOATE--COA LIGASE, CHLOROPLASTIC_PEROXISOMAL"/>
    <property type="match status" value="1"/>
</dbReference>
<feature type="domain" description="AMP-binding enzyme C-terminal" evidence="4">
    <location>
        <begin position="429"/>
        <end position="504"/>
    </location>
</feature>
<protein>
    <submittedName>
        <fullName evidence="5">Long-chain-fatty-acid--CoA ligase</fullName>
    </submittedName>
</protein>
<dbReference type="GO" id="GO:0031956">
    <property type="term" value="F:medium-chain fatty acid-CoA ligase activity"/>
    <property type="evidence" value="ECO:0007669"/>
    <property type="project" value="TreeGrafter"/>
</dbReference>
<dbReference type="NCBIfam" id="NF004837">
    <property type="entry name" value="PRK06187.1"/>
    <property type="match status" value="1"/>
</dbReference>
<dbReference type="FunFam" id="3.30.300.30:FF:000008">
    <property type="entry name" value="2,3-dihydroxybenzoate-AMP ligase"/>
    <property type="match status" value="1"/>
</dbReference>
<dbReference type="InterPro" id="IPR042099">
    <property type="entry name" value="ANL_N_sf"/>
</dbReference>
<dbReference type="EMBL" id="JAEPBG010000025">
    <property type="protein sequence ID" value="MBK4738706.1"/>
    <property type="molecule type" value="Genomic_DNA"/>
</dbReference>
<dbReference type="InterPro" id="IPR045851">
    <property type="entry name" value="AMP-bd_C_sf"/>
</dbReference>
<proteinExistence type="inferred from homology"/>
<evidence type="ECO:0000256" key="2">
    <source>
        <dbReference type="ARBA" id="ARBA00022598"/>
    </source>
</evidence>
<comment type="similarity">
    <text evidence="1">Belongs to the ATP-dependent AMP-binding enzyme family.</text>
</comment>
<dbReference type="RefSeq" id="WP_200598075.1">
    <property type="nucleotide sequence ID" value="NZ_JAEPBG010000025.1"/>
</dbReference>
<dbReference type="PANTHER" id="PTHR43201">
    <property type="entry name" value="ACYL-COA SYNTHETASE"/>
    <property type="match status" value="1"/>
</dbReference>
<keyword evidence="6" id="KW-1185">Reference proteome</keyword>
<dbReference type="Gene3D" id="3.40.50.12780">
    <property type="entry name" value="N-terminal domain of ligase-like"/>
    <property type="match status" value="1"/>
</dbReference>
<sequence length="523" mass="57315">MTYTTFHGAVATIAHAMPEQIAYRTPLRTLRFADVERETNRIANGLVTLGIGKGDRVACLTRHMAECTLLVIAAQKVGAVCMPVNWRLAPSEVEYIVNHGEAVFLMADGEFLPLLDKVALPRVRKTLTTLPGANRESLAEWNSEFEDASPVYQAGLQDVALQLYSSGTTGLPKGVELSHRNLIGVCETVRGLFGYGKRPTVTLNVAPTFHIGGLGLSFVVLYNGGASVTYPEFVPAQVVAAFTQHRVTHSFLVPAMIHALLQVPSVEKTDFSALRVIGYGAAPISETVLSEALRLFRCKFVQNYGLTETTGAVVALTPEDHDPNGPRAFLLRAAGKACAGVELRIVDIATGENLPDGQIGEVWIRSPQNMIGYWHNEKATREAYPEGKVDGVGWFRTGDAGSLRDGYLFIEDRIKDMIISGGENIYPVEVENVLMKHPLVLDCAVIAVPDEKWGEAVKACVIPRPGARLEEAEVIDFCRERLAHFKCPRSVDVMDSLPRNPSGKLLKNLLRKPYWEGKTRNVN</sequence>
<dbReference type="Pfam" id="PF13193">
    <property type="entry name" value="AMP-binding_C"/>
    <property type="match status" value="1"/>
</dbReference>
<dbReference type="Gene3D" id="3.30.300.30">
    <property type="match status" value="1"/>
</dbReference>
<evidence type="ECO:0000256" key="1">
    <source>
        <dbReference type="ARBA" id="ARBA00006432"/>
    </source>
</evidence>
<evidence type="ECO:0000259" key="3">
    <source>
        <dbReference type="Pfam" id="PF00501"/>
    </source>
</evidence>
<evidence type="ECO:0000313" key="5">
    <source>
        <dbReference type="EMBL" id="MBK4738706.1"/>
    </source>
</evidence>
<dbReference type="Pfam" id="PF00501">
    <property type="entry name" value="AMP-binding"/>
    <property type="match status" value="1"/>
</dbReference>
<feature type="domain" description="AMP-dependent synthetase/ligase" evidence="3">
    <location>
        <begin position="14"/>
        <end position="374"/>
    </location>
</feature>
<dbReference type="SUPFAM" id="SSF56801">
    <property type="entry name" value="Acetyl-CoA synthetase-like"/>
    <property type="match status" value="1"/>
</dbReference>
<evidence type="ECO:0000259" key="4">
    <source>
        <dbReference type="Pfam" id="PF13193"/>
    </source>
</evidence>
<dbReference type="InterPro" id="IPR000873">
    <property type="entry name" value="AMP-dep_synth/lig_dom"/>
</dbReference>
<keyword evidence="2 5" id="KW-0436">Ligase</keyword>